<organism evidence="1 2">
    <name type="scientific">Nesidiocoris tenuis</name>
    <dbReference type="NCBI Taxonomy" id="355587"/>
    <lineage>
        <taxon>Eukaryota</taxon>
        <taxon>Metazoa</taxon>
        <taxon>Ecdysozoa</taxon>
        <taxon>Arthropoda</taxon>
        <taxon>Hexapoda</taxon>
        <taxon>Insecta</taxon>
        <taxon>Pterygota</taxon>
        <taxon>Neoptera</taxon>
        <taxon>Paraneoptera</taxon>
        <taxon>Hemiptera</taxon>
        <taxon>Heteroptera</taxon>
        <taxon>Panheteroptera</taxon>
        <taxon>Cimicomorpha</taxon>
        <taxon>Miridae</taxon>
        <taxon>Dicyphina</taxon>
        <taxon>Nesidiocoris</taxon>
    </lineage>
</organism>
<proteinExistence type="predicted"/>
<evidence type="ECO:0000313" key="1">
    <source>
        <dbReference type="EMBL" id="BES87984.1"/>
    </source>
</evidence>
<dbReference type="Proteomes" id="UP001307889">
    <property type="component" value="Chromosome 1"/>
</dbReference>
<gene>
    <name evidence="1" type="ORF">NTJ_00790</name>
</gene>
<name>A0ABN7A6Z6_9HEMI</name>
<sequence length="151" mass="16910">MLLIPRPQSSCPSSQNHVIIPLPLSNFWLASSSIEKLFHLLRARILKNQAGPYGLKTSPYDGKILKDDLFTTIERYINGISSLLAVRCLTCLDLDFSQARNSSPDPHHRTAVKNLFLASSLSPSHSSFSLTFISILRRPRIMWNGSDGPLY</sequence>
<accession>A0ABN7A6Z6</accession>
<protein>
    <recommendedName>
        <fullName evidence="3">Reverse transcriptase domain-containing protein</fullName>
    </recommendedName>
</protein>
<evidence type="ECO:0008006" key="3">
    <source>
        <dbReference type="Google" id="ProtNLM"/>
    </source>
</evidence>
<reference evidence="1 2" key="1">
    <citation type="submission" date="2023-09" db="EMBL/GenBank/DDBJ databases">
        <title>Nesidiocoris tenuis whole genome shotgun sequence.</title>
        <authorList>
            <person name="Shibata T."/>
            <person name="Shimoda M."/>
            <person name="Kobayashi T."/>
            <person name="Uehara T."/>
        </authorList>
    </citation>
    <scope>NUCLEOTIDE SEQUENCE [LARGE SCALE GENOMIC DNA]</scope>
    <source>
        <strain evidence="1 2">Japan</strain>
    </source>
</reference>
<keyword evidence="2" id="KW-1185">Reference proteome</keyword>
<dbReference type="EMBL" id="AP028909">
    <property type="protein sequence ID" value="BES87984.1"/>
    <property type="molecule type" value="Genomic_DNA"/>
</dbReference>
<evidence type="ECO:0000313" key="2">
    <source>
        <dbReference type="Proteomes" id="UP001307889"/>
    </source>
</evidence>